<name>A0ABW1ZZR6_9GAMM</name>
<dbReference type="RefSeq" id="WP_379913025.1">
    <property type="nucleotide sequence ID" value="NZ_JBHSWE010000001.1"/>
</dbReference>
<keyword evidence="2" id="KW-1003">Cell membrane</keyword>
<dbReference type="Pfam" id="PF03279">
    <property type="entry name" value="Lip_A_acyltrans"/>
    <property type="match status" value="1"/>
</dbReference>
<sequence>MAGNTRRNIELCFPELDVEARERLVAESLEETGRAMAEMGMSWLWSPARSLGKVRAVHGESLIRDALDEGRGVLLIAPHLGNWEVLNLYVSNRYRPFTAMYKPPQLKLMDDLIRRRRARLGSAMAPANASGVRMVMKALKRGEMVGILPDQEPDRQGDFRPFFGVQALTMKLLPQLARQTGARVICGYAKRLPGGEGFELFFRAAEEGIGDPDLEKAAAAMNRSVEQCVRALPAQYQWEYRRFSRRPRGEPKLYR</sequence>
<dbReference type="GO" id="GO:0016746">
    <property type="term" value="F:acyltransferase activity"/>
    <property type="evidence" value="ECO:0007669"/>
    <property type="project" value="UniProtKB-KW"/>
</dbReference>
<dbReference type="CDD" id="cd07984">
    <property type="entry name" value="LPLAT_LABLAT-like"/>
    <property type="match status" value="1"/>
</dbReference>
<keyword evidence="8" id="KW-1185">Reference proteome</keyword>
<keyword evidence="4" id="KW-0808">Transferase</keyword>
<gene>
    <name evidence="7" type="ORF">ACFQDL_11270</name>
</gene>
<keyword evidence="6 7" id="KW-0012">Acyltransferase</keyword>
<proteinExistence type="predicted"/>
<evidence type="ECO:0000256" key="6">
    <source>
        <dbReference type="ARBA" id="ARBA00023315"/>
    </source>
</evidence>
<reference evidence="8" key="1">
    <citation type="journal article" date="2019" name="Int. J. Syst. Evol. Microbiol.">
        <title>The Global Catalogue of Microorganisms (GCM) 10K type strain sequencing project: providing services to taxonomists for standard genome sequencing and annotation.</title>
        <authorList>
            <consortium name="The Broad Institute Genomics Platform"/>
            <consortium name="The Broad Institute Genome Sequencing Center for Infectious Disease"/>
            <person name="Wu L."/>
            <person name="Ma J."/>
        </authorList>
    </citation>
    <scope>NUCLEOTIDE SEQUENCE [LARGE SCALE GENOMIC DNA]</scope>
    <source>
        <strain evidence="8">NBRC 111756</strain>
    </source>
</reference>
<protein>
    <submittedName>
        <fullName evidence="7">Lysophospholipid acyltransferase family protein</fullName>
    </submittedName>
</protein>
<evidence type="ECO:0000256" key="4">
    <source>
        <dbReference type="ARBA" id="ARBA00022679"/>
    </source>
</evidence>
<dbReference type="PANTHER" id="PTHR30606:SF10">
    <property type="entry name" value="PHOSPHATIDYLINOSITOL MANNOSIDE ACYLTRANSFERASE"/>
    <property type="match status" value="1"/>
</dbReference>
<keyword evidence="3" id="KW-0997">Cell inner membrane</keyword>
<evidence type="ECO:0000256" key="3">
    <source>
        <dbReference type="ARBA" id="ARBA00022519"/>
    </source>
</evidence>
<accession>A0ABW1ZZR6</accession>
<evidence type="ECO:0000256" key="5">
    <source>
        <dbReference type="ARBA" id="ARBA00023136"/>
    </source>
</evidence>
<evidence type="ECO:0000313" key="8">
    <source>
        <dbReference type="Proteomes" id="UP001596422"/>
    </source>
</evidence>
<dbReference type="EMBL" id="JBHSWE010000001">
    <property type="protein sequence ID" value="MFC6670599.1"/>
    <property type="molecule type" value="Genomic_DNA"/>
</dbReference>
<comment type="caution">
    <text evidence="7">The sequence shown here is derived from an EMBL/GenBank/DDBJ whole genome shotgun (WGS) entry which is preliminary data.</text>
</comment>
<evidence type="ECO:0000313" key="7">
    <source>
        <dbReference type="EMBL" id="MFC6670599.1"/>
    </source>
</evidence>
<dbReference type="InterPro" id="IPR004960">
    <property type="entry name" value="LipA_acyltrans"/>
</dbReference>
<organism evidence="7 8">
    <name type="scientific">Marinobacterium aestuariivivens</name>
    <dbReference type="NCBI Taxonomy" id="1698799"/>
    <lineage>
        <taxon>Bacteria</taxon>
        <taxon>Pseudomonadati</taxon>
        <taxon>Pseudomonadota</taxon>
        <taxon>Gammaproteobacteria</taxon>
        <taxon>Oceanospirillales</taxon>
        <taxon>Oceanospirillaceae</taxon>
        <taxon>Marinobacterium</taxon>
    </lineage>
</organism>
<comment type="subcellular location">
    <subcellularLocation>
        <location evidence="1">Cell inner membrane</location>
    </subcellularLocation>
</comment>
<evidence type="ECO:0000256" key="2">
    <source>
        <dbReference type="ARBA" id="ARBA00022475"/>
    </source>
</evidence>
<dbReference type="PANTHER" id="PTHR30606">
    <property type="entry name" value="LIPID A BIOSYNTHESIS LAUROYL ACYLTRANSFERASE"/>
    <property type="match status" value="1"/>
</dbReference>
<dbReference type="Proteomes" id="UP001596422">
    <property type="component" value="Unassembled WGS sequence"/>
</dbReference>
<keyword evidence="5" id="KW-0472">Membrane</keyword>
<evidence type="ECO:0000256" key="1">
    <source>
        <dbReference type="ARBA" id="ARBA00004533"/>
    </source>
</evidence>